<dbReference type="EMBL" id="JAJEPX010000019">
    <property type="protein sequence ID" value="MCC2176988.1"/>
    <property type="molecule type" value="Genomic_DNA"/>
</dbReference>
<evidence type="ECO:0000313" key="2">
    <source>
        <dbReference type="EMBL" id="MCC2176988.1"/>
    </source>
</evidence>
<sequence length="73" mass="8009">MQTVQRLLLLLFAAFAALTVLQQIRYGMICGRSEQEDKQDDPKAKACRQQSTIYAIAAAVSLIVNIIIGALSK</sequence>
<keyword evidence="1" id="KW-0812">Transmembrane</keyword>
<proteinExistence type="predicted"/>
<comment type="caution">
    <text evidence="2">The sequence shown here is derived from an EMBL/GenBank/DDBJ whole genome shotgun (WGS) entry which is preliminary data.</text>
</comment>
<dbReference type="Proteomes" id="UP001298753">
    <property type="component" value="Unassembled WGS sequence"/>
</dbReference>
<evidence type="ECO:0000313" key="3">
    <source>
        <dbReference type="Proteomes" id="UP001298753"/>
    </source>
</evidence>
<keyword evidence="3" id="KW-1185">Reference proteome</keyword>
<organism evidence="2 3">
    <name type="scientific">Agathobaculum butyriciproducens</name>
    <dbReference type="NCBI Taxonomy" id="1628085"/>
    <lineage>
        <taxon>Bacteria</taxon>
        <taxon>Bacillati</taxon>
        <taxon>Bacillota</taxon>
        <taxon>Clostridia</taxon>
        <taxon>Eubacteriales</taxon>
        <taxon>Butyricicoccaceae</taxon>
        <taxon>Agathobaculum</taxon>
    </lineage>
</organism>
<accession>A0AAW4W1W0</accession>
<keyword evidence="1" id="KW-0472">Membrane</keyword>
<dbReference type="AlphaFoldDB" id="A0AAW4W1W0"/>
<reference evidence="2 3" key="1">
    <citation type="submission" date="2021-10" db="EMBL/GenBank/DDBJ databases">
        <title>Anaerobic single-cell dispensing facilitates the cultivation of human gut bacteria.</title>
        <authorList>
            <person name="Afrizal A."/>
        </authorList>
    </citation>
    <scope>NUCLEOTIDE SEQUENCE [LARGE SCALE GENOMIC DNA]</scope>
    <source>
        <strain evidence="2 3">CLA-AA-H270</strain>
    </source>
</reference>
<feature type="transmembrane region" description="Helical" evidence="1">
    <location>
        <begin position="51"/>
        <end position="71"/>
    </location>
</feature>
<name>A0AAW4W1W0_9FIRM</name>
<dbReference type="RefSeq" id="WP_118286113.1">
    <property type="nucleotide sequence ID" value="NZ_DBFBDK010000009.1"/>
</dbReference>
<evidence type="ECO:0000256" key="1">
    <source>
        <dbReference type="SAM" id="Phobius"/>
    </source>
</evidence>
<protein>
    <submittedName>
        <fullName evidence="2">Uncharacterized protein</fullName>
    </submittedName>
</protein>
<keyword evidence="1" id="KW-1133">Transmembrane helix</keyword>
<dbReference type="GeneID" id="98659743"/>
<gene>
    <name evidence="2" type="ORF">LKD22_07595</name>
</gene>